<dbReference type="PANTHER" id="PTHR46987">
    <property type="entry name" value="NEUROHYPOPHYSIAL HORMONES, N-TERMINAL DOMAIN CONTAINING PROTEIN"/>
    <property type="match status" value="1"/>
</dbReference>
<dbReference type="Proteomes" id="UP001059041">
    <property type="component" value="Linkage Group LG8"/>
</dbReference>
<dbReference type="SMART" id="SM00261">
    <property type="entry name" value="FU"/>
    <property type="match status" value="3"/>
</dbReference>
<dbReference type="PANTHER" id="PTHR46987:SF1">
    <property type="entry name" value="R-SPONDIN-3"/>
    <property type="match status" value="1"/>
</dbReference>
<keyword evidence="3" id="KW-0964">Secreted</keyword>
<evidence type="ECO:0000313" key="14">
    <source>
        <dbReference type="EMBL" id="KAI7806385.1"/>
    </source>
</evidence>
<dbReference type="InterPro" id="IPR006212">
    <property type="entry name" value="Furin_repeat"/>
</dbReference>
<dbReference type="InterPro" id="IPR043601">
    <property type="entry name" value="Rspo_Fu-CRD_dom"/>
</dbReference>
<evidence type="ECO:0000256" key="1">
    <source>
        <dbReference type="ARBA" id="ARBA00004613"/>
    </source>
</evidence>
<accession>A0A9W7WQ37</accession>
<dbReference type="Gene3D" id="2.20.100.10">
    <property type="entry name" value="Thrombospondin type-1 (TSP1) repeat"/>
    <property type="match status" value="1"/>
</dbReference>
<dbReference type="InterPro" id="IPR044004">
    <property type="entry name" value="TSP1_spondin_dom"/>
</dbReference>
<name>A0A9W7WQ37_TRIRA</name>
<dbReference type="AlphaFoldDB" id="A0A9W7WQ37"/>
<organism evidence="14 15">
    <name type="scientific">Triplophysa rosa</name>
    <name type="common">Cave loach</name>
    <dbReference type="NCBI Taxonomy" id="992332"/>
    <lineage>
        <taxon>Eukaryota</taxon>
        <taxon>Metazoa</taxon>
        <taxon>Chordata</taxon>
        <taxon>Craniata</taxon>
        <taxon>Vertebrata</taxon>
        <taxon>Euteleostomi</taxon>
        <taxon>Actinopterygii</taxon>
        <taxon>Neopterygii</taxon>
        <taxon>Teleostei</taxon>
        <taxon>Ostariophysi</taxon>
        <taxon>Cypriniformes</taxon>
        <taxon>Nemacheilidae</taxon>
        <taxon>Triplophysa</taxon>
    </lineage>
</organism>
<reference evidence="14" key="1">
    <citation type="submission" date="2021-02" db="EMBL/GenBank/DDBJ databases">
        <title>Comparative genomics reveals that relaxation of natural selection precedes convergent phenotypic evolution of cavefish.</title>
        <authorList>
            <person name="Peng Z."/>
        </authorList>
    </citation>
    <scope>NUCLEOTIDE SEQUENCE</scope>
    <source>
        <tissue evidence="14">Muscle</tissue>
    </source>
</reference>
<evidence type="ECO:0000256" key="4">
    <source>
        <dbReference type="ARBA" id="ARBA00022606"/>
    </source>
</evidence>
<comment type="similarity">
    <text evidence="2">Belongs to the R-spondin family.</text>
</comment>
<protein>
    <submittedName>
        <fullName evidence="14">R-spondin-3</fullName>
    </submittedName>
</protein>
<feature type="domain" description="Spondin-like TSP1" evidence="13">
    <location>
        <begin position="250"/>
        <end position="304"/>
    </location>
</feature>
<feature type="domain" description="R-spondin Fu-CRD" evidence="12">
    <location>
        <begin position="43"/>
        <end position="97"/>
    </location>
</feature>
<gene>
    <name evidence="14" type="ORF">IRJ41_005055</name>
</gene>
<dbReference type="InterPro" id="IPR000884">
    <property type="entry name" value="TSP1_rpt"/>
</dbReference>
<keyword evidence="8" id="KW-1015">Disulfide bond</keyword>
<dbReference type="SUPFAM" id="SSF82895">
    <property type="entry name" value="TSP-1 type 1 repeat"/>
    <property type="match status" value="1"/>
</dbReference>
<dbReference type="InterPro" id="IPR036383">
    <property type="entry name" value="TSP1_rpt_sf"/>
</dbReference>
<feature type="compositionally biased region" description="Basic and acidic residues" evidence="10">
    <location>
        <begin position="324"/>
        <end position="357"/>
    </location>
</feature>
<dbReference type="SUPFAM" id="SSF57184">
    <property type="entry name" value="Growth factor receptor domain"/>
    <property type="match status" value="1"/>
</dbReference>
<comment type="subcellular location">
    <subcellularLocation>
        <location evidence="1">Secreted</location>
    </subcellularLocation>
</comment>
<evidence type="ECO:0000256" key="7">
    <source>
        <dbReference type="ARBA" id="ARBA00022729"/>
    </source>
</evidence>
<keyword evidence="5" id="KW-0358">Heparin-binding</keyword>
<comment type="caution">
    <text evidence="14">The sequence shown here is derived from an EMBL/GenBank/DDBJ whole genome shotgun (WGS) entry which is preliminary data.</text>
</comment>
<dbReference type="PROSITE" id="PS50092">
    <property type="entry name" value="TSP1"/>
    <property type="match status" value="1"/>
</dbReference>
<dbReference type="GO" id="GO:0008201">
    <property type="term" value="F:heparin binding"/>
    <property type="evidence" value="ECO:0007669"/>
    <property type="project" value="UniProtKB-KW"/>
</dbReference>
<evidence type="ECO:0000256" key="8">
    <source>
        <dbReference type="ARBA" id="ARBA00023157"/>
    </source>
</evidence>
<dbReference type="FunFam" id="2.20.100.10:FF:000028">
    <property type="entry name" value="R-spondin 2"/>
    <property type="match status" value="1"/>
</dbReference>
<evidence type="ECO:0000256" key="11">
    <source>
        <dbReference type="SAM" id="SignalP"/>
    </source>
</evidence>
<dbReference type="GO" id="GO:0016055">
    <property type="term" value="P:Wnt signaling pathway"/>
    <property type="evidence" value="ECO:0007669"/>
    <property type="project" value="UniProtKB-KW"/>
</dbReference>
<evidence type="ECO:0000259" key="12">
    <source>
        <dbReference type="Pfam" id="PF15913"/>
    </source>
</evidence>
<sequence length="374" mass="42256">MQLQLISIVLILHCMEYTNCQHHASRQRLHKQGSGVSSQGCQGGCQTCSVYNGCLTCKPKLFIHLERDGMRQIGVCLASCPNGFYGTRSPDRNDCISKTHALSQHLLEIFTLQSTLSLSYGNKDTDVDVSTAAFLSRLMPCGNKCASCFSECGSECDSCFNRNFCLRCRSGSYLHKGKCMESCPDGLVPSDIKKECVPACPADCDSCQNSDTCTCCVTGHYLLHGQCHHTCPEEFEPNDQTMECIPTVHCEVGDWSEWGPCSRSGKTCGFKWGEETRTRKVLQNPTPKGTPCPLVSEKRECFVKRRRCKPGKGQRRGEKKKHFNVQDKENAEVRRERKREREREKESSDREDSEKRNKTEHRHRRDQSRDTGTV</sequence>
<dbReference type="SMART" id="SM00209">
    <property type="entry name" value="TSP1"/>
    <property type="match status" value="1"/>
</dbReference>
<feature type="signal peptide" evidence="11">
    <location>
        <begin position="1"/>
        <end position="20"/>
    </location>
</feature>
<dbReference type="InterPro" id="IPR051514">
    <property type="entry name" value="R-spondin"/>
</dbReference>
<proteinExistence type="inferred from homology"/>
<dbReference type="GO" id="GO:0005576">
    <property type="term" value="C:extracellular region"/>
    <property type="evidence" value="ECO:0007669"/>
    <property type="project" value="UniProtKB-SubCell"/>
</dbReference>
<keyword evidence="6" id="KW-0879">Wnt signaling pathway</keyword>
<evidence type="ECO:0000259" key="13">
    <source>
        <dbReference type="Pfam" id="PF19028"/>
    </source>
</evidence>
<evidence type="ECO:0000313" key="15">
    <source>
        <dbReference type="Proteomes" id="UP001059041"/>
    </source>
</evidence>
<feature type="domain" description="R-spondin Fu-CRD" evidence="12">
    <location>
        <begin position="143"/>
        <end position="196"/>
    </location>
</feature>
<dbReference type="InterPro" id="IPR009030">
    <property type="entry name" value="Growth_fac_rcpt_cys_sf"/>
</dbReference>
<evidence type="ECO:0000256" key="6">
    <source>
        <dbReference type="ARBA" id="ARBA00022687"/>
    </source>
</evidence>
<evidence type="ECO:0000256" key="5">
    <source>
        <dbReference type="ARBA" id="ARBA00022674"/>
    </source>
</evidence>
<dbReference type="Pfam" id="PF19028">
    <property type="entry name" value="TSP1_spondin"/>
    <property type="match status" value="1"/>
</dbReference>
<evidence type="ECO:0000256" key="3">
    <source>
        <dbReference type="ARBA" id="ARBA00022525"/>
    </source>
</evidence>
<evidence type="ECO:0000256" key="10">
    <source>
        <dbReference type="SAM" id="MobiDB-lite"/>
    </source>
</evidence>
<feature type="region of interest" description="Disordered" evidence="10">
    <location>
        <begin position="310"/>
        <end position="374"/>
    </location>
</feature>
<evidence type="ECO:0000256" key="2">
    <source>
        <dbReference type="ARBA" id="ARBA00007308"/>
    </source>
</evidence>
<keyword evidence="7 11" id="KW-0732">Signal</keyword>
<keyword evidence="15" id="KW-1185">Reference proteome</keyword>
<dbReference type="Pfam" id="PF15913">
    <property type="entry name" value="Furin-like_2"/>
    <property type="match status" value="2"/>
</dbReference>
<dbReference type="EMBL" id="JAFHDT010000008">
    <property type="protein sequence ID" value="KAI7806385.1"/>
    <property type="molecule type" value="Genomic_DNA"/>
</dbReference>
<dbReference type="Gene3D" id="2.10.220.10">
    <property type="entry name" value="Hormone Receptor, Insulin-like Growth Factor Receptor 1, Chain A, domain 2"/>
    <property type="match status" value="3"/>
</dbReference>
<dbReference type="CDD" id="cd00064">
    <property type="entry name" value="FU"/>
    <property type="match status" value="2"/>
</dbReference>
<feature type="compositionally biased region" description="Basic residues" evidence="10">
    <location>
        <begin position="310"/>
        <end position="323"/>
    </location>
</feature>
<feature type="chain" id="PRO_5040886531" evidence="11">
    <location>
        <begin position="21"/>
        <end position="374"/>
    </location>
</feature>
<keyword evidence="9" id="KW-0325">Glycoprotein</keyword>
<evidence type="ECO:0000256" key="9">
    <source>
        <dbReference type="ARBA" id="ARBA00023180"/>
    </source>
</evidence>
<keyword evidence="4" id="KW-0716">Sensory transduction</keyword>